<comment type="caution">
    <text evidence="2">The sequence shown here is derived from an EMBL/GenBank/DDBJ whole genome shotgun (WGS) entry which is preliminary data.</text>
</comment>
<dbReference type="InterPro" id="IPR002575">
    <property type="entry name" value="Aminoglycoside_PTrfase"/>
</dbReference>
<gene>
    <name evidence="2" type="ORF">CMUS01_08097</name>
</gene>
<evidence type="ECO:0000313" key="3">
    <source>
        <dbReference type="Proteomes" id="UP000639643"/>
    </source>
</evidence>
<dbReference type="Gene3D" id="3.90.1200.10">
    <property type="match status" value="1"/>
</dbReference>
<accession>A0A8H6NDS4</accession>
<evidence type="ECO:0000259" key="1">
    <source>
        <dbReference type="Pfam" id="PF01636"/>
    </source>
</evidence>
<proteinExistence type="predicted"/>
<dbReference type="OrthoDB" id="25129at2759"/>
<dbReference type="InterPro" id="IPR011009">
    <property type="entry name" value="Kinase-like_dom_sf"/>
</dbReference>
<dbReference type="AlphaFoldDB" id="A0A8H6NDS4"/>
<dbReference type="Proteomes" id="UP000639643">
    <property type="component" value="Unassembled WGS sequence"/>
</dbReference>
<dbReference type="EMBL" id="WIGM01000306">
    <property type="protein sequence ID" value="KAF6829609.1"/>
    <property type="molecule type" value="Genomic_DNA"/>
</dbReference>
<keyword evidence="3" id="KW-1185">Reference proteome</keyword>
<feature type="domain" description="Aminoglycoside phosphotransferase" evidence="1">
    <location>
        <begin position="75"/>
        <end position="285"/>
    </location>
</feature>
<organism evidence="2 3">
    <name type="scientific">Colletotrichum musicola</name>
    <dbReference type="NCBI Taxonomy" id="2175873"/>
    <lineage>
        <taxon>Eukaryota</taxon>
        <taxon>Fungi</taxon>
        <taxon>Dikarya</taxon>
        <taxon>Ascomycota</taxon>
        <taxon>Pezizomycotina</taxon>
        <taxon>Sordariomycetes</taxon>
        <taxon>Hypocreomycetidae</taxon>
        <taxon>Glomerellales</taxon>
        <taxon>Glomerellaceae</taxon>
        <taxon>Colletotrichum</taxon>
        <taxon>Colletotrichum orchidearum species complex</taxon>
    </lineage>
</organism>
<dbReference type="Pfam" id="PF01636">
    <property type="entry name" value="APH"/>
    <property type="match status" value="1"/>
</dbReference>
<protein>
    <recommendedName>
        <fullName evidence="1">Aminoglycoside phosphotransferase domain-containing protein</fullName>
    </recommendedName>
</protein>
<reference evidence="2" key="1">
    <citation type="journal article" date="2020" name="Phytopathology">
        <title>Genome Sequence Resources of Colletotrichum truncatum, C. plurivorum, C. musicola, and C. sojae: Four Species Pathogenic to Soybean (Glycine max).</title>
        <authorList>
            <person name="Rogerio F."/>
            <person name="Boufleur T.R."/>
            <person name="Ciampi-Guillardi M."/>
            <person name="Sukno S.A."/>
            <person name="Thon M.R."/>
            <person name="Massola Junior N.S."/>
            <person name="Baroncelli R."/>
        </authorList>
    </citation>
    <scope>NUCLEOTIDE SEQUENCE</scope>
    <source>
        <strain evidence="2">LFN0074</strain>
    </source>
</reference>
<name>A0A8H6NDS4_9PEZI</name>
<dbReference type="SUPFAM" id="SSF56112">
    <property type="entry name" value="Protein kinase-like (PK-like)"/>
    <property type="match status" value="1"/>
</dbReference>
<evidence type="ECO:0000313" key="2">
    <source>
        <dbReference type="EMBL" id="KAF6829609.1"/>
    </source>
</evidence>
<dbReference type="Gene3D" id="3.30.200.20">
    <property type="entry name" value="Phosphorylase Kinase, domain 1"/>
    <property type="match status" value="1"/>
</dbReference>
<sequence>MSLDQSAERQVHDGLLGTRFEAKRLEKITGGSVNWVFLATLAKPLGDGTTQVLVKHGEKRMASKPEFELPLFRCDIEAESLRVLSGEPLGSASRILVRTPRLLGLHRHEDHTDEIQEFLPNGIDMKQYFLKHFFGDLTPVQHTQAGELGRAAGRWYAGFVAWSSARGRDDNHYVVVAQSAFGQEVKHMVNFVWLKDRVEEFPGVLGGVADVLAEVEQMHVRERRDEDRRYQIIHGDFWTGNIILPDAPLDARADVPVFVVDWESSQLGLPSSDFGQMLAEMYALWLYKGIEAALSLINGFVEAYREGGGRIDDDFAFRSLIQVGAHIVCTTTTFPGWGTREKVEEVAGVGRDIIVHAWKRDRAWFDEGDLRALFK</sequence>